<dbReference type="AlphaFoldDB" id="A0AAD4R7Z3"/>
<evidence type="ECO:0000256" key="1">
    <source>
        <dbReference type="SAM" id="MobiDB-lite"/>
    </source>
</evidence>
<gene>
    <name evidence="2" type="ORF">DdX_04673</name>
</gene>
<dbReference type="EMBL" id="JAKKPZ010000004">
    <property type="protein sequence ID" value="KAI1722359.1"/>
    <property type="molecule type" value="Genomic_DNA"/>
</dbReference>
<evidence type="ECO:0000313" key="3">
    <source>
        <dbReference type="Proteomes" id="UP001201812"/>
    </source>
</evidence>
<keyword evidence="3" id="KW-1185">Reference proteome</keyword>
<evidence type="ECO:0000313" key="2">
    <source>
        <dbReference type="EMBL" id="KAI1722359.1"/>
    </source>
</evidence>
<dbReference type="Proteomes" id="UP001201812">
    <property type="component" value="Unassembled WGS sequence"/>
</dbReference>
<feature type="region of interest" description="Disordered" evidence="1">
    <location>
        <begin position="41"/>
        <end position="65"/>
    </location>
</feature>
<protein>
    <submittedName>
        <fullName evidence="2">Uncharacterized protein</fullName>
    </submittedName>
</protein>
<accession>A0AAD4R7Z3</accession>
<proteinExistence type="predicted"/>
<reference evidence="2" key="1">
    <citation type="submission" date="2022-01" db="EMBL/GenBank/DDBJ databases">
        <title>Genome Sequence Resource for Two Populations of Ditylenchus destructor, the Migratory Endoparasitic Phytonematode.</title>
        <authorList>
            <person name="Zhang H."/>
            <person name="Lin R."/>
            <person name="Xie B."/>
        </authorList>
    </citation>
    <scope>NUCLEOTIDE SEQUENCE</scope>
    <source>
        <strain evidence="2">BazhouSP</strain>
    </source>
</reference>
<comment type="caution">
    <text evidence="2">The sequence shown here is derived from an EMBL/GenBank/DDBJ whole genome shotgun (WGS) entry which is preliminary data.</text>
</comment>
<name>A0AAD4R7Z3_9BILA</name>
<sequence length="216" mass="25088">MKRTTETDPSKPTSKSNRLFEYTSTQIHYWKNASLNNLPNIFRHSSKTSHDTDQPSTSPPQEVRSKTLERLKIKANGSAFPATTFGIDQRKEILHYDQSNSGRPSTRDYEHDLVQPSTSHCSTFPIHRNVPIIIQQETQNRSRQYSSRSNPSISNYCTLPRRQLHPTASQPYIFDSYYDHTLLSESIDDVEMWMKEQPIGLRKLERHDRIRLKIAG</sequence>
<organism evidence="2 3">
    <name type="scientific">Ditylenchus destructor</name>
    <dbReference type="NCBI Taxonomy" id="166010"/>
    <lineage>
        <taxon>Eukaryota</taxon>
        <taxon>Metazoa</taxon>
        <taxon>Ecdysozoa</taxon>
        <taxon>Nematoda</taxon>
        <taxon>Chromadorea</taxon>
        <taxon>Rhabditida</taxon>
        <taxon>Tylenchina</taxon>
        <taxon>Tylenchomorpha</taxon>
        <taxon>Sphaerularioidea</taxon>
        <taxon>Anguinidae</taxon>
        <taxon>Anguininae</taxon>
        <taxon>Ditylenchus</taxon>
    </lineage>
</organism>